<dbReference type="RefSeq" id="WP_068658568.1">
    <property type="nucleotide sequence ID" value="NZ_CP017770.1"/>
</dbReference>
<dbReference type="OrthoDB" id="2665115at2"/>
<protein>
    <submittedName>
        <fullName evidence="1">Uncharacterized protein</fullName>
    </submittedName>
</protein>
<dbReference type="Proteomes" id="UP000077134">
    <property type="component" value="Unassembled WGS sequence"/>
</dbReference>
<gene>
    <name evidence="1" type="ORF">PNBC_12555</name>
</gene>
<dbReference type="STRING" id="1763538.LPB68_01400"/>
<name>A0A167DW76_9BACL</name>
<evidence type="ECO:0000313" key="2">
    <source>
        <dbReference type="Proteomes" id="UP000077134"/>
    </source>
</evidence>
<proteinExistence type="predicted"/>
<reference evidence="1 2" key="1">
    <citation type="submission" date="2016-02" db="EMBL/GenBank/DDBJ databases">
        <title>Paenibacillus sp. LPB0068, isolated from Crassostrea gigas.</title>
        <authorList>
            <person name="Shin S.-K."/>
            <person name="Yi H."/>
        </authorList>
    </citation>
    <scope>NUCLEOTIDE SEQUENCE [LARGE SCALE GENOMIC DNA]</scope>
    <source>
        <strain evidence="1 2">LPB0068</strain>
    </source>
</reference>
<sequence>MNIHIEHVDMKRNEDEHFVGHTVFGIEGYKDTFEITFFSKRGKEWDYSLNFHKESGSEEELFRLDQLLEEDDDIYNQLLDAAIDSQELSSTDESEISE</sequence>
<dbReference type="EMBL" id="LSFN01000014">
    <property type="protein sequence ID" value="OAB74850.1"/>
    <property type="molecule type" value="Genomic_DNA"/>
</dbReference>
<dbReference type="KEGG" id="pcx:LPB68_01400"/>
<evidence type="ECO:0000313" key="1">
    <source>
        <dbReference type="EMBL" id="OAB74850.1"/>
    </source>
</evidence>
<accession>A0A167DW76</accession>
<keyword evidence="2" id="KW-1185">Reference proteome</keyword>
<organism evidence="1 2">
    <name type="scientific">Paenibacillus crassostreae</name>
    <dbReference type="NCBI Taxonomy" id="1763538"/>
    <lineage>
        <taxon>Bacteria</taxon>
        <taxon>Bacillati</taxon>
        <taxon>Bacillota</taxon>
        <taxon>Bacilli</taxon>
        <taxon>Bacillales</taxon>
        <taxon>Paenibacillaceae</taxon>
        <taxon>Paenibacillus</taxon>
    </lineage>
</organism>
<dbReference type="AlphaFoldDB" id="A0A167DW76"/>
<comment type="caution">
    <text evidence="1">The sequence shown here is derived from an EMBL/GenBank/DDBJ whole genome shotgun (WGS) entry which is preliminary data.</text>
</comment>